<keyword evidence="3 6" id="KW-0067">ATP-binding</keyword>
<proteinExistence type="predicted"/>
<organism evidence="6 7">
    <name type="scientific">Actinophytocola gossypii</name>
    <dbReference type="NCBI Taxonomy" id="2812003"/>
    <lineage>
        <taxon>Bacteria</taxon>
        <taxon>Bacillati</taxon>
        <taxon>Actinomycetota</taxon>
        <taxon>Actinomycetes</taxon>
        <taxon>Pseudonocardiales</taxon>
        <taxon>Pseudonocardiaceae</taxon>
    </lineage>
</organism>
<accession>A0ABT2JFW4</accession>
<keyword evidence="1" id="KW-0813">Transport</keyword>
<dbReference type="GO" id="GO:0005524">
    <property type="term" value="F:ATP binding"/>
    <property type="evidence" value="ECO:0007669"/>
    <property type="project" value="UniProtKB-KW"/>
</dbReference>
<comment type="caution">
    <text evidence="6">The sequence shown here is derived from an EMBL/GenBank/DDBJ whole genome shotgun (WGS) entry which is preliminary data.</text>
</comment>
<dbReference type="Gene3D" id="3.40.50.300">
    <property type="entry name" value="P-loop containing nucleotide triphosphate hydrolases"/>
    <property type="match status" value="1"/>
</dbReference>
<dbReference type="InterPro" id="IPR003593">
    <property type="entry name" value="AAA+_ATPase"/>
</dbReference>
<dbReference type="Proteomes" id="UP001156441">
    <property type="component" value="Unassembled WGS sequence"/>
</dbReference>
<dbReference type="InterPro" id="IPR017871">
    <property type="entry name" value="ABC_transporter-like_CS"/>
</dbReference>
<evidence type="ECO:0000259" key="5">
    <source>
        <dbReference type="PROSITE" id="PS50893"/>
    </source>
</evidence>
<keyword evidence="4" id="KW-1278">Translocase</keyword>
<evidence type="ECO:0000256" key="3">
    <source>
        <dbReference type="ARBA" id="ARBA00022840"/>
    </source>
</evidence>
<dbReference type="SMART" id="SM00382">
    <property type="entry name" value="AAA"/>
    <property type="match status" value="1"/>
</dbReference>
<dbReference type="InterPro" id="IPR003439">
    <property type="entry name" value="ABC_transporter-like_ATP-bd"/>
</dbReference>
<dbReference type="SUPFAM" id="SSF52540">
    <property type="entry name" value="P-loop containing nucleoside triphosphate hydrolases"/>
    <property type="match status" value="1"/>
</dbReference>
<dbReference type="PANTHER" id="PTHR42794">
    <property type="entry name" value="HEMIN IMPORT ATP-BINDING PROTEIN HMUV"/>
    <property type="match status" value="1"/>
</dbReference>
<feature type="domain" description="ABC transporter" evidence="5">
    <location>
        <begin position="3"/>
        <end position="251"/>
    </location>
</feature>
<reference evidence="6 7" key="1">
    <citation type="submission" date="2021-02" db="EMBL/GenBank/DDBJ databases">
        <title>Actinophytocola xerophila sp. nov., isolated from soil of cotton cropping field.</title>
        <authorList>
            <person name="Huang R."/>
            <person name="Chen X."/>
            <person name="Ge X."/>
            <person name="Liu W."/>
        </authorList>
    </citation>
    <scope>NUCLEOTIDE SEQUENCE [LARGE SCALE GENOMIC DNA]</scope>
    <source>
        <strain evidence="6 7">S1-96</strain>
    </source>
</reference>
<evidence type="ECO:0000313" key="7">
    <source>
        <dbReference type="Proteomes" id="UP001156441"/>
    </source>
</evidence>
<evidence type="ECO:0000256" key="4">
    <source>
        <dbReference type="ARBA" id="ARBA00022967"/>
    </source>
</evidence>
<dbReference type="EMBL" id="JAFFZE010000022">
    <property type="protein sequence ID" value="MCT2586761.1"/>
    <property type="molecule type" value="Genomic_DNA"/>
</dbReference>
<sequence>MGLRRPRVPEPHEPGAVLAEAAGADVARGPRRVLHGVSLTVAAGEVVAVVGPNGAGKSTTVGLLSGDLPAAAGTVTVAGRPVRAWRPAELAMRRAVLPQWTTVAFPFTVTQVVAMGRAPWAGTALADDETAVAEAMAATEVTGFAARTFGTLSGGERARVALARVLAQRAPLLLLDEPTAALDLRHQDLVMHVATAHARAGGAVLAVLHDLNLAAAHADRVAVIADGRLVACGEPRSVLTPDLLTEVYHREIEVVPHPRTGAPLVLP</sequence>
<keyword evidence="7" id="KW-1185">Reference proteome</keyword>
<gene>
    <name evidence="6" type="ORF">JT362_26925</name>
</gene>
<evidence type="ECO:0000313" key="6">
    <source>
        <dbReference type="EMBL" id="MCT2586761.1"/>
    </source>
</evidence>
<dbReference type="CDD" id="cd03214">
    <property type="entry name" value="ABC_Iron-Siderophores_B12_Hemin"/>
    <property type="match status" value="1"/>
</dbReference>
<evidence type="ECO:0000256" key="2">
    <source>
        <dbReference type="ARBA" id="ARBA00022741"/>
    </source>
</evidence>
<evidence type="ECO:0000256" key="1">
    <source>
        <dbReference type="ARBA" id="ARBA00022448"/>
    </source>
</evidence>
<dbReference type="InterPro" id="IPR027417">
    <property type="entry name" value="P-loop_NTPase"/>
</dbReference>
<protein>
    <submittedName>
        <fullName evidence="6">Heme ABC transporter ATP-binding protein</fullName>
    </submittedName>
</protein>
<dbReference type="Pfam" id="PF00005">
    <property type="entry name" value="ABC_tran"/>
    <property type="match status" value="1"/>
</dbReference>
<name>A0ABT2JFW4_9PSEU</name>
<keyword evidence="2" id="KW-0547">Nucleotide-binding</keyword>
<dbReference type="PROSITE" id="PS50893">
    <property type="entry name" value="ABC_TRANSPORTER_2"/>
    <property type="match status" value="1"/>
</dbReference>
<dbReference type="NCBIfam" id="NF010068">
    <property type="entry name" value="PRK13548.1"/>
    <property type="match status" value="1"/>
</dbReference>
<dbReference type="PANTHER" id="PTHR42794:SF1">
    <property type="entry name" value="HEMIN IMPORT ATP-BINDING PROTEIN HMUV"/>
    <property type="match status" value="1"/>
</dbReference>
<dbReference type="PROSITE" id="PS00211">
    <property type="entry name" value="ABC_TRANSPORTER_1"/>
    <property type="match status" value="1"/>
</dbReference>